<dbReference type="InterPro" id="IPR028098">
    <property type="entry name" value="Glyco_trans_4-like_N"/>
</dbReference>
<proteinExistence type="predicted"/>
<accession>D3E3W7</accession>
<organism evidence="3 4">
    <name type="scientific">Methanobrevibacter ruminantium (strain ATCC 35063 / DSM 1093 / JCM 13430 / OCM 146 / M1)</name>
    <name type="common">Methanobacterium ruminantium</name>
    <dbReference type="NCBI Taxonomy" id="634498"/>
    <lineage>
        <taxon>Archaea</taxon>
        <taxon>Methanobacteriati</taxon>
        <taxon>Methanobacteriota</taxon>
        <taxon>Methanomada group</taxon>
        <taxon>Methanobacteria</taxon>
        <taxon>Methanobacteriales</taxon>
        <taxon>Methanobacteriaceae</taxon>
        <taxon>Methanobrevibacter</taxon>
    </lineage>
</organism>
<evidence type="ECO:0000259" key="1">
    <source>
        <dbReference type="Pfam" id="PF00534"/>
    </source>
</evidence>
<dbReference type="HOGENOM" id="CLU_705170_0_0_2"/>
<name>D3E3W7_METRM</name>
<dbReference type="Pfam" id="PF00534">
    <property type="entry name" value="Glycos_transf_1"/>
    <property type="match status" value="1"/>
</dbReference>
<dbReference type="Gene3D" id="3.40.50.2000">
    <property type="entry name" value="Glycogen Phosphorylase B"/>
    <property type="match status" value="2"/>
</dbReference>
<reference evidence="3 4" key="1">
    <citation type="journal article" date="2010" name="PLoS ONE">
        <title>The genome sequence of the rumen methanogen Methanobrevibacter ruminantium reveals new possibilities for controlling ruminant methane emissions.</title>
        <authorList>
            <person name="Leahy S.C."/>
            <person name="Kelly W.J."/>
            <person name="Altermann E."/>
            <person name="Ronimus R.S."/>
            <person name="Yeoman C.J."/>
            <person name="Pacheco D.M."/>
            <person name="Li D."/>
            <person name="Kong Z."/>
            <person name="McTavish S."/>
            <person name="Sang C."/>
            <person name="Lambie S.C."/>
            <person name="Janssen P.H."/>
            <person name="Dey D."/>
            <person name="Attwood G.T."/>
        </authorList>
    </citation>
    <scope>NUCLEOTIDE SEQUENCE [LARGE SCALE GENOMIC DNA]</scope>
    <source>
        <strain evidence="4">ATCC 35063 / DSM 1093 / JCM 13430 / OCM 146 / M1</strain>
    </source>
</reference>
<dbReference type="InterPro" id="IPR001296">
    <property type="entry name" value="Glyco_trans_1"/>
</dbReference>
<dbReference type="Pfam" id="PF13439">
    <property type="entry name" value="Glyco_transf_4"/>
    <property type="match status" value="1"/>
</dbReference>
<dbReference type="PANTHER" id="PTHR12526">
    <property type="entry name" value="GLYCOSYLTRANSFERASE"/>
    <property type="match status" value="1"/>
</dbReference>
<feature type="domain" description="Glycosyl transferase family 1" evidence="1">
    <location>
        <begin position="204"/>
        <end position="374"/>
    </location>
</feature>
<dbReference type="Proteomes" id="UP000008680">
    <property type="component" value="Chromosome"/>
</dbReference>
<keyword evidence="4" id="KW-1185">Reference proteome</keyword>
<dbReference type="PATRIC" id="fig|634498.28.peg.1384"/>
<dbReference type="GeneID" id="8771029"/>
<dbReference type="RefSeq" id="WP_012956177.1">
    <property type="nucleotide sequence ID" value="NC_013790.1"/>
</dbReference>
<gene>
    <name evidence="3" type="ordered locus">mru_1378</name>
</gene>
<feature type="domain" description="Glycosyltransferase subfamily 4-like N-terminal" evidence="2">
    <location>
        <begin position="20"/>
        <end position="195"/>
    </location>
</feature>
<dbReference type="OrthoDB" id="132546at2157"/>
<evidence type="ECO:0000313" key="4">
    <source>
        <dbReference type="Proteomes" id="UP000008680"/>
    </source>
</evidence>
<keyword evidence="3" id="KW-0808">Transferase</keyword>
<dbReference type="eggNOG" id="arCOG01409">
    <property type="taxonomic scope" value="Archaea"/>
</dbReference>
<dbReference type="PANTHER" id="PTHR12526:SF622">
    <property type="entry name" value="GLYCOSYLTRANSFERASE (GROUP I)"/>
    <property type="match status" value="1"/>
</dbReference>
<dbReference type="KEGG" id="mru:mru_1378"/>
<dbReference type="AlphaFoldDB" id="D3E3W7"/>
<dbReference type="CAZy" id="GT4">
    <property type="family name" value="Glycosyltransferase Family 4"/>
</dbReference>
<sequence length="397" mass="45947">MKILVVQESDWLKRNPHQQHHLMDRMVLRGHEVKVIDYPIDWPKEDSKGLIFHREVHENVSKVKPEADIEVIRPSFIKEPGLNYASLYFTHKKEIKKQIDEFKPDIIMSLGLLNAYTGSKLAKQHGIPFVYYLIDVLYALIPEKAFQSFGKKVNMKAIENSDLVITINQKLKELAMELGSKPETTILIDAGIDLNDFDPQLDDSNIRNMYNISEDDTVLFFMGWIYEFAGMKELAMELGKNKEKYPHMKILIVGDGDAYDRMVEIKEEYDLGDQLILTGKQPYERIPEFLASADFCLLPAYIDEEIMQDIVPIKLYEYLAMEKVVIASELPGISKEFGYGNGIEYVQKAEEVLETAQRILDEGRYEEISKKGREYVKSNDWEAITDKFENALEELIK</sequence>
<evidence type="ECO:0000313" key="3">
    <source>
        <dbReference type="EMBL" id="ADC47228.1"/>
    </source>
</evidence>
<evidence type="ECO:0000259" key="2">
    <source>
        <dbReference type="Pfam" id="PF13439"/>
    </source>
</evidence>
<dbReference type="EMBL" id="CP001719">
    <property type="protein sequence ID" value="ADC47228.1"/>
    <property type="molecule type" value="Genomic_DNA"/>
</dbReference>
<dbReference type="GO" id="GO:0016757">
    <property type="term" value="F:glycosyltransferase activity"/>
    <property type="evidence" value="ECO:0007669"/>
    <property type="project" value="InterPro"/>
</dbReference>
<dbReference type="STRING" id="634498.mru_1378"/>
<protein>
    <submittedName>
        <fullName evidence="3">Glycosyl transferase GT4 family</fullName>
    </submittedName>
</protein>
<dbReference type="SUPFAM" id="SSF53756">
    <property type="entry name" value="UDP-Glycosyltransferase/glycogen phosphorylase"/>
    <property type="match status" value="1"/>
</dbReference>